<dbReference type="RefSeq" id="WP_175177223.1">
    <property type="nucleotide sequence ID" value="NZ_CADIJX010000007.1"/>
</dbReference>
<evidence type="ECO:0000313" key="7">
    <source>
        <dbReference type="Proteomes" id="UP000494108"/>
    </source>
</evidence>
<protein>
    <submittedName>
        <fullName evidence="6">1-deoxy-D-xylulose-5-phosphate synthase</fullName>
        <ecNumber evidence="6">2.2.1.7</ecNumber>
    </submittedName>
</protein>
<dbReference type="Gene3D" id="3.40.50.920">
    <property type="match status" value="1"/>
</dbReference>
<dbReference type="EC" id="2.2.1.7" evidence="6"/>
<dbReference type="Pfam" id="PF00676">
    <property type="entry name" value="E1_dh"/>
    <property type="match status" value="1"/>
</dbReference>
<feature type="domain" description="Transketolase-like pyrimidine-binding" evidence="5">
    <location>
        <begin position="399"/>
        <end position="574"/>
    </location>
</feature>
<dbReference type="CDD" id="cd07036">
    <property type="entry name" value="TPP_PYR_E1-PDHc-beta_like"/>
    <property type="match status" value="1"/>
</dbReference>
<gene>
    <name evidence="6" type="primary">dxs_2</name>
    <name evidence="6" type="ORF">LMG3431_04958</name>
</gene>
<name>A0A6S7AJK5_9BURK</name>
<dbReference type="GO" id="GO:0008661">
    <property type="term" value="F:1-deoxy-D-xylulose-5-phosphate synthase activity"/>
    <property type="evidence" value="ECO:0007669"/>
    <property type="project" value="UniProtKB-EC"/>
</dbReference>
<evidence type="ECO:0000256" key="3">
    <source>
        <dbReference type="ARBA" id="ARBA00023002"/>
    </source>
</evidence>
<dbReference type="InterPro" id="IPR005475">
    <property type="entry name" value="Transketolase-like_Pyr-bd"/>
</dbReference>
<reference evidence="6 7" key="1">
    <citation type="submission" date="2020-04" db="EMBL/GenBank/DDBJ databases">
        <authorList>
            <person name="De Canck E."/>
        </authorList>
    </citation>
    <scope>NUCLEOTIDE SEQUENCE [LARGE SCALE GENOMIC DNA]</scope>
    <source>
        <strain evidence="6 7">LMG 3431</strain>
    </source>
</reference>
<comment type="function">
    <text evidence="2">E1 component of the 2-oxoglutarate dehydrogenase (OGDH) complex which catalyzes the decarboxylation of 2-oxoglutarate, the first step in the conversion of 2-oxoglutarate to succinyl-CoA and CO(2).</text>
</comment>
<dbReference type="CDD" id="cd02000">
    <property type="entry name" value="TPP_E1_PDC_ADC_BCADC"/>
    <property type="match status" value="1"/>
</dbReference>
<dbReference type="AlphaFoldDB" id="A0A6S7AJK5"/>
<dbReference type="Pfam" id="PF02780">
    <property type="entry name" value="Transketolase_C"/>
    <property type="match status" value="1"/>
</dbReference>
<dbReference type="InterPro" id="IPR033248">
    <property type="entry name" value="Transketolase_C"/>
</dbReference>
<dbReference type="Pfam" id="PF02779">
    <property type="entry name" value="Transket_pyr"/>
    <property type="match status" value="1"/>
</dbReference>
<keyword evidence="6" id="KW-0808">Transferase</keyword>
<keyword evidence="3" id="KW-0560">Oxidoreductase</keyword>
<keyword evidence="7" id="KW-1185">Reference proteome</keyword>
<dbReference type="PANTHER" id="PTHR43257:SF2">
    <property type="entry name" value="PYRUVATE DEHYDROGENASE E1 COMPONENT SUBUNIT BETA"/>
    <property type="match status" value="1"/>
</dbReference>
<comment type="cofactor">
    <cofactor evidence="1">
        <name>thiamine diphosphate</name>
        <dbReference type="ChEBI" id="CHEBI:58937"/>
    </cofactor>
</comment>
<dbReference type="Proteomes" id="UP000494108">
    <property type="component" value="Unassembled WGS sequence"/>
</dbReference>
<organism evidence="6 7">
    <name type="scientific">Achromobacter pestifer</name>
    <dbReference type="NCBI Taxonomy" id="1353889"/>
    <lineage>
        <taxon>Bacteria</taxon>
        <taxon>Pseudomonadati</taxon>
        <taxon>Pseudomonadota</taxon>
        <taxon>Betaproteobacteria</taxon>
        <taxon>Burkholderiales</taxon>
        <taxon>Alcaligenaceae</taxon>
        <taxon>Achromobacter</taxon>
    </lineage>
</organism>
<dbReference type="InterPro" id="IPR029061">
    <property type="entry name" value="THDP-binding"/>
</dbReference>
<evidence type="ECO:0000256" key="2">
    <source>
        <dbReference type="ARBA" id="ARBA00003906"/>
    </source>
</evidence>
<evidence type="ECO:0000256" key="1">
    <source>
        <dbReference type="ARBA" id="ARBA00001964"/>
    </source>
</evidence>
<dbReference type="SUPFAM" id="SSF52922">
    <property type="entry name" value="TK C-terminal domain-like"/>
    <property type="match status" value="1"/>
</dbReference>
<keyword evidence="4" id="KW-0786">Thiamine pyrophosphate</keyword>
<dbReference type="SMART" id="SM00861">
    <property type="entry name" value="Transket_pyr"/>
    <property type="match status" value="1"/>
</dbReference>
<dbReference type="PANTHER" id="PTHR43257">
    <property type="entry name" value="PYRUVATE DEHYDROGENASE E1 COMPONENT BETA SUBUNIT"/>
    <property type="match status" value="1"/>
</dbReference>
<dbReference type="SUPFAM" id="SSF52518">
    <property type="entry name" value="Thiamin diphosphate-binding fold (THDP-binding)"/>
    <property type="match status" value="2"/>
</dbReference>
<dbReference type="GO" id="GO:0016624">
    <property type="term" value="F:oxidoreductase activity, acting on the aldehyde or oxo group of donors, disulfide as acceptor"/>
    <property type="evidence" value="ECO:0007669"/>
    <property type="project" value="InterPro"/>
</dbReference>
<dbReference type="InterPro" id="IPR009014">
    <property type="entry name" value="Transketo_C/PFOR_II"/>
</dbReference>
<evidence type="ECO:0000313" key="6">
    <source>
        <dbReference type="EMBL" id="CAB3692627.1"/>
    </source>
</evidence>
<accession>A0A6S7AJK5</accession>
<evidence type="ECO:0000256" key="4">
    <source>
        <dbReference type="ARBA" id="ARBA00023052"/>
    </source>
</evidence>
<dbReference type="Gene3D" id="3.40.50.970">
    <property type="match status" value="2"/>
</dbReference>
<dbReference type="EMBL" id="CADIJX010000007">
    <property type="protein sequence ID" value="CAB3692627.1"/>
    <property type="molecule type" value="Genomic_DNA"/>
</dbReference>
<proteinExistence type="predicted"/>
<dbReference type="InterPro" id="IPR001017">
    <property type="entry name" value="DH_E1"/>
</dbReference>
<sequence>MLFEDIGQGAQARTLVVEDSDWAQLTRADAMRLTTLFLAARRFEEKILQLDKLNLVHGPAHSSIGQEGGAAGCIAALPIGTLMNGTHRAHHQCVAKAINALYDEGMDPAASGLSLRMRQEMQGLMHEILGLKDGWTGGRGGSMHLRRAELGIMGTNAIVAGGIPIACGHAFAEKQRASGKLMVTFFGDGAVHQGATHEAMNLAALYGLPMIFFLENNKYAVSMSVEQSTFQTELLTRPQAHGIEAVKVDGMNPFAVWLATRWAQAHIEREGRPAFILAEVYRYYHQSSSIPGSAFGYRTREEENAWKARDPWLFLQRELTARGILDADALAAIDATVTDAVEAAAASCVEGTGSATRIRAELWPAASSVDDHLTSDMREFDGARFAEAEDFHPDDMESLSYIEAMARTMGARMAEDERIYVFGEDVANMGGGTVGATRGLTQTYADRLVNTPITENGFCGLATGAALSGLRPVVELMYSDFFLVAGDQLLNQAGKIRHLFNGTASVPLVLRTRIPGAEGYGSQHSMDPAGVFALFPGWRIVAPSNAFDYVGLMNSALRCQDPVLVIEPQELHKHKTLVPKDLDYCIPIGRAKRVSEGDQITLLATLSMVDRCRQIALETGVRADIIDLRTLSQRDIDYDTIGRSVMKTGRVAIVEQTTRGASLGALIADEIQRRYFDYLDQPVQRVTGRWAPPTVSQALERAALADEDDLRTLIAGMLRDSALDHSQGNVHALRA</sequence>
<evidence type="ECO:0000259" key="5">
    <source>
        <dbReference type="SMART" id="SM00861"/>
    </source>
</evidence>